<gene>
    <name evidence="3" type="ORF">BGW38_010851</name>
</gene>
<dbReference type="SUPFAM" id="SSF48452">
    <property type="entry name" value="TPR-like"/>
    <property type="match status" value="1"/>
</dbReference>
<dbReference type="AlphaFoldDB" id="A0A9P6G219"/>
<dbReference type="InterPro" id="IPR051114">
    <property type="entry name" value="Mito_RNA_Proc_CCM1"/>
</dbReference>
<comment type="caution">
    <text evidence="3">The sequence shown here is derived from an EMBL/GenBank/DDBJ whole genome shotgun (WGS) entry which is preliminary data.</text>
</comment>
<evidence type="ECO:0000313" key="4">
    <source>
        <dbReference type="Proteomes" id="UP000780801"/>
    </source>
</evidence>
<feature type="region of interest" description="Disordered" evidence="2">
    <location>
        <begin position="567"/>
        <end position="697"/>
    </location>
</feature>
<name>A0A9P6G219_9FUNG</name>
<dbReference type="GO" id="GO:0007005">
    <property type="term" value="P:mitochondrion organization"/>
    <property type="evidence" value="ECO:0007669"/>
    <property type="project" value="TreeGrafter"/>
</dbReference>
<organism evidence="3 4">
    <name type="scientific">Lunasporangiospora selenospora</name>
    <dbReference type="NCBI Taxonomy" id="979761"/>
    <lineage>
        <taxon>Eukaryota</taxon>
        <taxon>Fungi</taxon>
        <taxon>Fungi incertae sedis</taxon>
        <taxon>Mucoromycota</taxon>
        <taxon>Mortierellomycotina</taxon>
        <taxon>Mortierellomycetes</taxon>
        <taxon>Mortierellales</taxon>
        <taxon>Mortierellaceae</taxon>
        <taxon>Lunasporangiospora</taxon>
    </lineage>
</organism>
<sequence length="697" mass="78879">MSALFRSSPLLRAFSSAKIACQPHHVQRFATPSPILLLRTSDAQGRTFSTTSPALYSLAKKKLSKKITIPKDPYLLSEKVVKFCKNGKLDDAITLVLETPASRQSEVVWNHLIQESSKTGKPQLSWKLLADMKKRGFEPSERTYTILLNALAINPASPFSVSRAQGLISAMEMSEDLPPTVVHTNALLKVCSRKPDYETLLETYNSMPKSGSTAPDVITYNIVINAFARMGGDEGFEKAWAAWEDCIAAKTRRPDEIDLDYKVVDAILLACREARKPSHIKRGYRLVESLYGLTISEFDTPEPEIAPKNMSKTDRALAPSKSLGLGAFLAKETIQPRTVELLLSICVKIKEYKRALKYLDLIRTKFPEFAPDSQLLSSTMHLYITQKEYGKAIDAWDQINENNLQHTPATFKQGLDATLKLKDWDKTLEIYQALRSLIEANGKLNTAKHRPVNLLVTRQDAWTLASTLRCALKTRHVDEGLEILKEVNWRKVVLNKQYPRANADVAEYVSRLYTAKIKASKTTPPPGSASTESAPVDNERIEELEVELERVNKIHKTLLSRLSEYDAEKAKKEKEGKESYKNRVRASESEGNFSSKEGISKEQDVWKPRGEDEVNSGWRKVSLPDTERVSRSKADSFKRYSSPDTERASRSRADSFKSRSSQTEPRRERRQGEQRRQGHDVEDAFQTTRQFSREFSE</sequence>
<dbReference type="InterPro" id="IPR011990">
    <property type="entry name" value="TPR-like_helical_dom_sf"/>
</dbReference>
<feature type="compositionally biased region" description="Basic and acidic residues" evidence="2">
    <location>
        <begin position="625"/>
        <end position="638"/>
    </location>
</feature>
<dbReference type="Pfam" id="PF13041">
    <property type="entry name" value="PPR_2"/>
    <property type="match status" value="2"/>
</dbReference>
<feature type="compositionally biased region" description="Basic and acidic residues" evidence="2">
    <location>
        <begin position="664"/>
        <end position="682"/>
    </location>
</feature>
<dbReference type="PROSITE" id="PS51375">
    <property type="entry name" value="PPR"/>
    <property type="match status" value="1"/>
</dbReference>
<keyword evidence="4" id="KW-1185">Reference proteome</keyword>
<dbReference type="InterPro" id="IPR002885">
    <property type="entry name" value="PPR_rpt"/>
</dbReference>
<dbReference type="EMBL" id="JAABOA010000095">
    <property type="protein sequence ID" value="KAF9585945.1"/>
    <property type="molecule type" value="Genomic_DNA"/>
</dbReference>
<evidence type="ECO:0000256" key="2">
    <source>
        <dbReference type="SAM" id="MobiDB-lite"/>
    </source>
</evidence>
<dbReference type="GO" id="GO:0005739">
    <property type="term" value="C:mitochondrion"/>
    <property type="evidence" value="ECO:0007669"/>
    <property type="project" value="TreeGrafter"/>
</dbReference>
<accession>A0A9P6G219</accession>
<feature type="compositionally biased region" description="Basic and acidic residues" evidence="2">
    <location>
        <begin position="598"/>
        <end position="612"/>
    </location>
</feature>
<reference evidence="3" key="1">
    <citation type="journal article" date="2020" name="Fungal Divers.">
        <title>Resolving the Mortierellaceae phylogeny through synthesis of multi-gene phylogenetics and phylogenomics.</title>
        <authorList>
            <person name="Vandepol N."/>
            <person name="Liber J."/>
            <person name="Desiro A."/>
            <person name="Na H."/>
            <person name="Kennedy M."/>
            <person name="Barry K."/>
            <person name="Grigoriev I.V."/>
            <person name="Miller A.N."/>
            <person name="O'Donnell K."/>
            <person name="Stajich J.E."/>
            <person name="Bonito G."/>
        </authorList>
    </citation>
    <scope>NUCLEOTIDE SEQUENCE</scope>
    <source>
        <strain evidence="3">KOD1015</strain>
    </source>
</reference>
<dbReference type="OrthoDB" id="185373at2759"/>
<dbReference type="PANTHER" id="PTHR47934:SF6">
    <property type="entry name" value="MITOCHONDRIAL GROUP I INTRON SPLICING FACTOR CCM1-RELATED"/>
    <property type="match status" value="1"/>
</dbReference>
<evidence type="ECO:0000256" key="1">
    <source>
        <dbReference type="PROSITE-ProRule" id="PRU00708"/>
    </source>
</evidence>
<feature type="compositionally biased region" description="Basic and acidic residues" evidence="2">
    <location>
        <begin position="644"/>
        <end position="657"/>
    </location>
</feature>
<feature type="compositionally biased region" description="Basic and acidic residues" evidence="2">
    <location>
        <begin position="567"/>
        <end position="588"/>
    </location>
</feature>
<evidence type="ECO:0000313" key="3">
    <source>
        <dbReference type="EMBL" id="KAF9585945.1"/>
    </source>
</evidence>
<feature type="repeat" description="PPR" evidence="1">
    <location>
        <begin position="105"/>
        <end position="139"/>
    </location>
</feature>
<dbReference type="GO" id="GO:0003729">
    <property type="term" value="F:mRNA binding"/>
    <property type="evidence" value="ECO:0007669"/>
    <property type="project" value="TreeGrafter"/>
</dbReference>
<dbReference type="Proteomes" id="UP000780801">
    <property type="component" value="Unassembled WGS sequence"/>
</dbReference>
<protein>
    <submittedName>
        <fullName evidence="3">Uncharacterized protein</fullName>
    </submittedName>
</protein>
<proteinExistence type="predicted"/>
<feature type="region of interest" description="Disordered" evidence="2">
    <location>
        <begin position="519"/>
        <end position="538"/>
    </location>
</feature>
<dbReference type="PANTHER" id="PTHR47934">
    <property type="entry name" value="PENTATRICOPEPTIDE REPEAT-CONTAINING PROTEIN PET309, MITOCHONDRIAL"/>
    <property type="match status" value="1"/>
</dbReference>
<dbReference type="Gene3D" id="1.25.40.10">
    <property type="entry name" value="Tetratricopeptide repeat domain"/>
    <property type="match status" value="3"/>
</dbReference>
<dbReference type="GO" id="GO:0006396">
    <property type="term" value="P:RNA processing"/>
    <property type="evidence" value="ECO:0007669"/>
    <property type="project" value="TreeGrafter"/>
</dbReference>